<evidence type="ECO:0000313" key="4">
    <source>
        <dbReference type="Proteomes" id="UP001596337"/>
    </source>
</evidence>
<comment type="caution">
    <text evidence="3">The sequence shown here is derived from an EMBL/GenBank/DDBJ whole genome shotgun (WGS) entry which is preliminary data.</text>
</comment>
<evidence type="ECO:0000313" key="3">
    <source>
        <dbReference type="EMBL" id="MFC6869125.1"/>
    </source>
</evidence>
<dbReference type="InterPro" id="IPR005097">
    <property type="entry name" value="Sacchrp_dh_NADP-bd"/>
</dbReference>
<proteinExistence type="predicted"/>
<name>A0ABW2C1D7_9PSEU</name>
<dbReference type="Pfam" id="PF16653">
    <property type="entry name" value="Sacchrp_dh_C"/>
    <property type="match status" value="1"/>
</dbReference>
<dbReference type="PANTHER" id="PTHR43796:SF2">
    <property type="entry name" value="CARBOXYNORSPERMIDINE SYNTHASE"/>
    <property type="match status" value="1"/>
</dbReference>
<dbReference type="RefSeq" id="WP_345393446.1">
    <property type="nucleotide sequence ID" value="NZ_BAABLA010000019.1"/>
</dbReference>
<accession>A0ABW2C1D7</accession>
<dbReference type="Gene3D" id="3.40.50.720">
    <property type="entry name" value="NAD(P)-binding Rossmann-like Domain"/>
    <property type="match status" value="1"/>
</dbReference>
<dbReference type="SUPFAM" id="SSF51735">
    <property type="entry name" value="NAD(P)-binding Rossmann-fold domains"/>
    <property type="match status" value="1"/>
</dbReference>
<reference evidence="4" key="1">
    <citation type="journal article" date="2019" name="Int. J. Syst. Evol. Microbiol.">
        <title>The Global Catalogue of Microorganisms (GCM) 10K type strain sequencing project: providing services to taxonomists for standard genome sequencing and annotation.</title>
        <authorList>
            <consortium name="The Broad Institute Genomics Platform"/>
            <consortium name="The Broad Institute Genome Sequencing Center for Infectious Disease"/>
            <person name="Wu L."/>
            <person name="Ma J."/>
        </authorList>
    </citation>
    <scope>NUCLEOTIDE SEQUENCE [LARGE SCALE GENOMIC DNA]</scope>
    <source>
        <strain evidence="4">KCTC 32255</strain>
    </source>
</reference>
<evidence type="ECO:0000259" key="2">
    <source>
        <dbReference type="Pfam" id="PF16653"/>
    </source>
</evidence>
<organism evidence="3 4">
    <name type="scientific">Haloechinothrix salitolerans</name>
    <dbReference type="NCBI Taxonomy" id="926830"/>
    <lineage>
        <taxon>Bacteria</taxon>
        <taxon>Bacillati</taxon>
        <taxon>Actinomycetota</taxon>
        <taxon>Actinomycetes</taxon>
        <taxon>Pseudonocardiales</taxon>
        <taxon>Pseudonocardiaceae</taxon>
        <taxon>Haloechinothrix</taxon>
    </lineage>
</organism>
<evidence type="ECO:0000259" key="1">
    <source>
        <dbReference type="Pfam" id="PF03435"/>
    </source>
</evidence>
<dbReference type="Gene3D" id="3.30.360.10">
    <property type="entry name" value="Dihydrodipicolinate Reductase, domain 2"/>
    <property type="match status" value="1"/>
</dbReference>
<feature type="domain" description="Saccharopine dehydrogenase-like C-terminal" evidence="2">
    <location>
        <begin position="129"/>
        <end position="357"/>
    </location>
</feature>
<dbReference type="InterPro" id="IPR036291">
    <property type="entry name" value="NAD(P)-bd_dom_sf"/>
</dbReference>
<dbReference type="PANTHER" id="PTHR43796">
    <property type="entry name" value="CARBOXYNORSPERMIDINE SYNTHASE"/>
    <property type="match status" value="1"/>
</dbReference>
<sequence length="380" mass="40467">MKVVIVGGAGAMGRKLVETVVTFEEVSEVAVLDRDVERLGALAEELGPKVKPVGFDALADDYAAYLRDARVVVSTLGPFTVFGGRVLSAAIEAGCDYLDINDDWEPTLGVLNLDGRARDAGITALVGMGLSPGISNLLAVRAASELDRVDELYTGWDLAGARTEPGGPRPAAATVHLVNECTGKVQVLKDGSAELVRPLERLALMYPGRGEVEVRTIGHPEAVTLPRVFPNLRTCVNVMVAPGWWFDGLEAAMARVDTGELTAHEAAVLVEDGFPRPADAPRSVRMPLVWALAHGERDGKPTRVSAGLERWPDGLMAGGTCVPAAMAVRLMLQGKIARPGVVTPEEVVPFAPLMEALDPLYVHPAMDRPLFDVVADEISD</sequence>
<dbReference type="Pfam" id="PF03435">
    <property type="entry name" value="Sacchrp_dh_NADP"/>
    <property type="match status" value="1"/>
</dbReference>
<keyword evidence="4" id="KW-1185">Reference proteome</keyword>
<protein>
    <submittedName>
        <fullName evidence="3">Saccharopine dehydrogenase family protein</fullName>
    </submittedName>
</protein>
<dbReference type="EMBL" id="JBHSXX010000001">
    <property type="protein sequence ID" value="MFC6869125.1"/>
    <property type="molecule type" value="Genomic_DNA"/>
</dbReference>
<feature type="domain" description="Saccharopine dehydrogenase NADP binding" evidence="1">
    <location>
        <begin position="3"/>
        <end position="125"/>
    </location>
</feature>
<dbReference type="Proteomes" id="UP001596337">
    <property type="component" value="Unassembled WGS sequence"/>
</dbReference>
<gene>
    <name evidence="3" type="ORF">ACFQGD_18430</name>
</gene>
<dbReference type="InterPro" id="IPR032095">
    <property type="entry name" value="Sacchrp_dh-like_C"/>
</dbReference>